<organism evidence="1 2">
    <name type="scientific">Portunus trituberculatus</name>
    <name type="common">Swimming crab</name>
    <name type="synonym">Neptunus trituberculatus</name>
    <dbReference type="NCBI Taxonomy" id="210409"/>
    <lineage>
        <taxon>Eukaryota</taxon>
        <taxon>Metazoa</taxon>
        <taxon>Ecdysozoa</taxon>
        <taxon>Arthropoda</taxon>
        <taxon>Crustacea</taxon>
        <taxon>Multicrustacea</taxon>
        <taxon>Malacostraca</taxon>
        <taxon>Eumalacostraca</taxon>
        <taxon>Eucarida</taxon>
        <taxon>Decapoda</taxon>
        <taxon>Pleocyemata</taxon>
        <taxon>Brachyura</taxon>
        <taxon>Eubrachyura</taxon>
        <taxon>Portunoidea</taxon>
        <taxon>Portunidae</taxon>
        <taxon>Portuninae</taxon>
        <taxon>Portunus</taxon>
    </lineage>
</organism>
<comment type="caution">
    <text evidence="1">The sequence shown here is derived from an EMBL/GenBank/DDBJ whole genome shotgun (WGS) entry which is preliminary data.</text>
</comment>
<dbReference type="Proteomes" id="UP000324222">
    <property type="component" value="Unassembled WGS sequence"/>
</dbReference>
<accession>A0A5B7JFJ1</accession>
<name>A0A5B7JFJ1_PORTR</name>
<gene>
    <name evidence="1" type="ORF">E2C01_090184</name>
</gene>
<dbReference type="AlphaFoldDB" id="A0A5B7JFJ1"/>
<protein>
    <submittedName>
        <fullName evidence="1">Uncharacterized protein</fullName>
    </submittedName>
</protein>
<dbReference type="EMBL" id="VSRR010100559">
    <property type="protein sequence ID" value="MPC94992.1"/>
    <property type="molecule type" value="Genomic_DNA"/>
</dbReference>
<evidence type="ECO:0000313" key="1">
    <source>
        <dbReference type="EMBL" id="MPC94992.1"/>
    </source>
</evidence>
<proteinExistence type="predicted"/>
<sequence>MSNFKSVKCDPWSIASLRLSCLAFIATPASTCTLCSPLFARLATPALPTLQLCRTEVDGKTRRSDRKLHLLYATLPCLTSGCSQKY</sequence>
<evidence type="ECO:0000313" key="2">
    <source>
        <dbReference type="Proteomes" id="UP000324222"/>
    </source>
</evidence>
<reference evidence="1 2" key="1">
    <citation type="submission" date="2019-05" db="EMBL/GenBank/DDBJ databases">
        <title>Another draft genome of Portunus trituberculatus and its Hox gene families provides insights of decapod evolution.</title>
        <authorList>
            <person name="Jeong J.-H."/>
            <person name="Song I."/>
            <person name="Kim S."/>
            <person name="Choi T."/>
            <person name="Kim D."/>
            <person name="Ryu S."/>
            <person name="Kim W."/>
        </authorList>
    </citation>
    <scope>NUCLEOTIDE SEQUENCE [LARGE SCALE GENOMIC DNA]</scope>
    <source>
        <tissue evidence="1">Muscle</tissue>
    </source>
</reference>
<keyword evidence="2" id="KW-1185">Reference proteome</keyword>